<comment type="caution">
    <text evidence="5">The sequence shown here is derived from an EMBL/GenBank/DDBJ whole genome shotgun (WGS) entry which is preliminary data.</text>
</comment>
<dbReference type="InterPro" id="IPR028978">
    <property type="entry name" value="Chorismate_lyase_/UTRA_dom_sf"/>
</dbReference>
<dbReference type="STRING" id="1193182.BN11_590002"/>
<dbReference type="InterPro" id="IPR000524">
    <property type="entry name" value="Tscrpt_reg_HTH_GntR"/>
</dbReference>
<dbReference type="SUPFAM" id="SSF64288">
    <property type="entry name" value="Chorismate lyase-like"/>
    <property type="match status" value="1"/>
</dbReference>
<evidence type="ECO:0000256" key="3">
    <source>
        <dbReference type="ARBA" id="ARBA00023163"/>
    </source>
</evidence>
<dbReference type="InterPro" id="IPR036388">
    <property type="entry name" value="WH-like_DNA-bd_sf"/>
</dbReference>
<dbReference type="InterPro" id="IPR036390">
    <property type="entry name" value="WH_DNA-bd_sf"/>
</dbReference>
<evidence type="ECO:0000313" key="6">
    <source>
        <dbReference type="Proteomes" id="UP000035763"/>
    </source>
</evidence>
<proteinExistence type="predicted"/>
<dbReference type="GO" id="GO:0045892">
    <property type="term" value="P:negative regulation of DNA-templated transcription"/>
    <property type="evidence" value="ECO:0007669"/>
    <property type="project" value="TreeGrafter"/>
</dbReference>
<dbReference type="SUPFAM" id="SSF46785">
    <property type="entry name" value="Winged helix' DNA-binding domain"/>
    <property type="match status" value="1"/>
</dbReference>
<dbReference type="Gene3D" id="1.10.10.10">
    <property type="entry name" value="Winged helix-like DNA-binding domain superfamily/Winged helix DNA-binding domain"/>
    <property type="match status" value="1"/>
</dbReference>
<dbReference type="InterPro" id="IPR050679">
    <property type="entry name" value="Bact_HTH_transcr_reg"/>
</dbReference>
<dbReference type="SMART" id="SM00866">
    <property type="entry name" value="UTRA"/>
    <property type="match status" value="1"/>
</dbReference>
<dbReference type="SMART" id="SM00345">
    <property type="entry name" value="HTH_GNTR"/>
    <property type="match status" value="1"/>
</dbReference>
<dbReference type="PROSITE" id="PS50949">
    <property type="entry name" value="HTH_GNTR"/>
    <property type="match status" value="1"/>
</dbReference>
<keyword evidence="3" id="KW-0804">Transcription</keyword>
<dbReference type="PRINTS" id="PR00035">
    <property type="entry name" value="HTHGNTR"/>
</dbReference>
<reference evidence="5 6" key="1">
    <citation type="journal article" date="2013" name="ISME J.">
        <title>A metabolic model for members of the genus Tetrasphaera involved in enhanced biological phosphorus removal.</title>
        <authorList>
            <person name="Kristiansen R."/>
            <person name="Nguyen H.T.T."/>
            <person name="Saunders A.M."/>
            <person name="Nielsen J.L."/>
            <person name="Wimmer R."/>
            <person name="Le V.Q."/>
            <person name="McIlroy S.J."/>
            <person name="Petrovski S."/>
            <person name="Seviour R.J."/>
            <person name="Calteau A."/>
            <person name="Nielsen K.L."/>
            <person name="Nielsen P.H."/>
        </authorList>
    </citation>
    <scope>NUCLEOTIDE SEQUENCE [LARGE SCALE GENOMIC DNA]</scope>
    <source>
        <strain evidence="5 6">Ben110</strain>
    </source>
</reference>
<sequence length="251" mass="27716">MTYTAPMDTIPVVIDRASPVPLYHQLAEQLTAAIESGRLGPGDPFENELALADRLDLSRPTVRRAIAELVQRGLLVRRRGVGTTVASPMVHRRDELTSLYDDMERRGQHPVTRVLRLEHDVRDPVAAEALGVPATTPLVFIERLRSAGDVPAALMHNWLPPAYADITLADLEGGSLYGWLKARGIKPVVAHQVIGARRPTAGERKLLRLAAGDPLLTMSRRAYAADGSAVEYGDHCYRFDQYAFDVTVHER</sequence>
<evidence type="ECO:0000256" key="2">
    <source>
        <dbReference type="ARBA" id="ARBA00023125"/>
    </source>
</evidence>
<dbReference type="GO" id="GO:0003700">
    <property type="term" value="F:DNA-binding transcription factor activity"/>
    <property type="evidence" value="ECO:0007669"/>
    <property type="project" value="InterPro"/>
</dbReference>
<dbReference type="GO" id="GO:0003677">
    <property type="term" value="F:DNA binding"/>
    <property type="evidence" value="ECO:0007669"/>
    <property type="project" value="UniProtKB-KW"/>
</dbReference>
<dbReference type="Proteomes" id="UP000035763">
    <property type="component" value="Unassembled WGS sequence"/>
</dbReference>
<evidence type="ECO:0000256" key="1">
    <source>
        <dbReference type="ARBA" id="ARBA00023015"/>
    </source>
</evidence>
<dbReference type="PANTHER" id="PTHR44846:SF17">
    <property type="entry name" value="GNTR-FAMILY TRANSCRIPTIONAL REGULATOR"/>
    <property type="match status" value="1"/>
</dbReference>
<dbReference type="AlphaFoldDB" id="W6K2D8"/>
<protein>
    <submittedName>
        <fullName evidence="5">Transcriptional regulator, GntR family</fullName>
    </submittedName>
</protein>
<dbReference type="Pfam" id="PF00392">
    <property type="entry name" value="GntR"/>
    <property type="match status" value="1"/>
</dbReference>
<dbReference type="PANTHER" id="PTHR44846">
    <property type="entry name" value="MANNOSYL-D-GLYCERATE TRANSPORT/METABOLISM SYSTEM REPRESSOR MNGR-RELATED"/>
    <property type="match status" value="1"/>
</dbReference>
<dbReference type="Pfam" id="PF07702">
    <property type="entry name" value="UTRA"/>
    <property type="match status" value="1"/>
</dbReference>
<gene>
    <name evidence="5" type="ORF">BN11_590002</name>
</gene>
<keyword evidence="1" id="KW-0805">Transcription regulation</keyword>
<evidence type="ECO:0000259" key="4">
    <source>
        <dbReference type="PROSITE" id="PS50949"/>
    </source>
</evidence>
<accession>W6K2D8</accession>
<keyword evidence="2" id="KW-0238">DNA-binding</keyword>
<dbReference type="InterPro" id="IPR011663">
    <property type="entry name" value="UTRA"/>
</dbReference>
<dbReference type="EMBL" id="CAJA01000484">
    <property type="protein sequence ID" value="CCH75235.1"/>
    <property type="molecule type" value="Genomic_DNA"/>
</dbReference>
<organism evidence="5 6">
    <name type="scientific">Nostocoides australiense Ben110</name>
    <dbReference type="NCBI Taxonomy" id="1193182"/>
    <lineage>
        <taxon>Bacteria</taxon>
        <taxon>Bacillati</taxon>
        <taxon>Actinomycetota</taxon>
        <taxon>Actinomycetes</taxon>
        <taxon>Micrococcales</taxon>
        <taxon>Intrasporangiaceae</taxon>
        <taxon>Nostocoides</taxon>
    </lineage>
</organism>
<dbReference type="Gene3D" id="3.40.1410.10">
    <property type="entry name" value="Chorismate lyase-like"/>
    <property type="match status" value="1"/>
</dbReference>
<feature type="domain" description="HTH gntR-type" evidence="4">
    <location>
        <begin position="20"/>
        <end position="88"/>
    </location>
</feature>
<keyword evidence="6" id="KW-1185">Reference proteome</keyword>
<dbReference type="CDD" id="cd07377">
    <property type="entry name" value="WHTH_GntR"/>
    <property type="match status" value="1"/>
</dbReference>
<name>W6K2D8_9MICO</name>
<evidence type="ECO:0000313" key="5">
    <source>
        <dbReference type="EMBL" id="CCH75235.1"/>
    </source>
</evidence>